<proteinExistence type="predicted"/>
<evidence type="ECO:0000313" key="9">
    <source>
        <dbReference type="Proteomes" id="UP001301728"/>
    </source>
</evidence>
<name>A0ABU5TVD2_9CYAN</name>
<feature type="transmembrane region" description="Helical" evidence="5">
    <location>
        <begin position="180"/>
        <end position="202"/>
    </location>
</feature>
<dbReference type="Pfam" id="PF01794">
    <property type="entry name" value="Ferric_reduct"/>
    <property type="match status" value="1"/>
</dbReference>
<dbReference type="InterPro" id="IPR039447">
    <property type="entry name" value="UreH-like_TM_dom"/>
</dbReference>
<feature type="transmembrane region" description="Helical" evidence="5">
    <location>
        <begin position="214"/>
        <end position="233"/>
    </location>
</feature>
<protein>
    <submittedName>
        <fullName evidence="8">Sulfite exporter TauE/SafE family protein</fullName>
    </submittedName>
</protein>
<feature type="transmembrane region" description="Helical" evidence="5">
    <location>
        <begin position="307"/>
        <end position="324"/>
    </location>
</feature>
<dbReference type="Proteomes" id="UP001301728">
    <property type="component" value="Unassembled WGS sequence"/>
</dbReference>
<dbReference type="Pfam" id="PF13386">
    <property type="entry name" value="DsbD_2"/>
    <property type="match status" value="1"/>
</dbReference>
<feature type="transmembrane region" description="Helical" evidence="5">
    <location>
        <begin position="239"/>
        <end position="258"/>
    </location>
</feature>
<feature type="transmembrane region" description="Helical" evidence="5">
    <location>
        <begin position="90"/>
        <end position="109"/>
    </location>
</feature>
<comment type="caution">
    <text evidence="8">The sequence shown here is derived from an EMBL/GenBank/DDBJ whole genome shotgun (WGS) entry which is preliminary data.</text>
</comment>
<evidence type="ECO:0000256" key="3">
    <source>
        <dbReference type="ARBA" id="ARBA00022989"/>
    </source>
</evidence>
<organism evidence="8 9">
    <name type="scientific">Limnoraphis robusta CCNP1315</name>
    <dbReference type="NCBI Taxonomy" id="3110306"/>
    <lineage>
        <taxon>Bacteria</taxon>
        <taxon>Bacillati</taxon>
        <taxon>Cyanobacteriota</taxon>
        <taxon>Cyanophyceae</taxon>
        <taxon>Oscillatoriophycideae</taxon>
        <taxon>Oscillatoriales</taxon>
        <taxon>Sirenicapillariaceae</taxon>
        <taxon>Limnoraphis</taxon>
    </lineage>
</organism>
<dbReference type="InterPro" id="IPR013130">
    <property type="entry name" value="Fe3_Rdtase_TM_dom"/>
</dbReference>
<dbReference type="EMBL" id="JAYGHT010000017">
    <property type="protein sequence ID" value="MEA5518860.1"/>
    <property type="molecule type" value="Genomic_DNA"/>
</dbReference>
<feature type="transmembrane region" description="Helical" evidence="5">
    <location>
        <begin position="12"/>
        <end position="40"/>
    </location>
</feature>
<reference evidence="8 9" key="1">
    <citation type="submission" date="2023-12" db="EMBL/GenBank/DDBJ databases">
        <title>Baltic Sea Cyanobacteria.</title>
        <authorList>
            <person name="Delbaje E."/>
            <person name="Fewer D.P."/>
            <person name="Shishido T.K."/>
        </authorList>
    </citation>
    <scope>NUCLEOTIDE SEQUENCE [LARGE SCALE GENOMIC DNA]</scope>
    <source>
        <strain evidence="8 9">CCNP 1315</strain>
    </source>
</reference>
<feature type="transmembrane region" description="Helical" evidence="5">
    <location>
        <begin position="147"/>
        <end position="168"/>
    </location>
</feature>
<evidence type="ECO:0000259" key="7">
    <source>
        <dbReference type="Pfam" id="PF13386"/>
    </source>
</evidence>
<feature type="domain" description="Ferric oxidoreductase" evidence="6">
    <location>
        <begin position="242"/>
        <end position="353"/>
    </location>
</feature>
<feature type="transmembrane region" description="Helical" evidence="5">
    <location>
        <begin position="371"/>
        <end position="390"/>
    </location>
</feature>
<keyword evidence="2 5" id="KW-0812">Transmembrane</keyword>
<evidence type="ECO:0000256" key="1">
    <source>
        <dbReference type="ARBA" id="ARBA00004141"/>
    </source>
</evidence>
<dbReference type="RefSeq" id="WP_323275766.1">
    <property type="nucleotide sequence ID" value="NZ_JAYGHT010000017.1"/>
</dbReference>
<keyword evidence="3 5" id="KW-1133">Transmembrane helix</keyword>
<keyword evidence="9" id="KW-1185">Reference proteome</keyword>
<dbReference type="PANTHER" id="PTHR42208:SF1">
    <property type="entry name" value="HEAVY METAL TRANSPORTER"/>
    <property type="match status" value="1"/>
</dbReference>
<dbReference type="PANTHER" id="PTHR42208">
    <property type="entry name" value="HEAVY METAL TRANSPORTER-RELATED"/>
    <property type="match status" value="1"/>
</dbReference>
<evidence type="ECO:0000313" key="8">
    <source>
        <dbReference type="EMBL" id="MEA5518860.1"/>
    </source>
</evidence>
<feature type="domain" description="Urease accessory protein UreH-like transmembrane" evidence="7">
    <location>
        <begin position="16"/>
        <end position="228"/>
    </location>
</feature>
<feature type="transmembrane region" description="Helical" evidence="5">
    <location>
        <begin position="344"/>
        <end position="365"/>
    </location>
</feature>
<evidence type="ECO:0000256" key="2">
    <source>
        <dbReference type="ARBA" id="ARBA00022692"/>
    </source>
</evidence>
<accession>A0ABU5TVD2</accession>
<sequence length="412" mass="45083">MDNSHQKMIDLVLISTLGFLGSFGHCVGMCGPLTVAFSLSNTNDSQKPSWQFHLLLNIGRILSYALVGAAIGGLGSVLVASGQMAGLGSVIRRGMAILTGLMLIALGLAQIRPDLIPRLPILHPLSPEVMHNRLSGAMVKLSMKNNLLTPLFLGLVWGLIPCGFLYTAQIKAAETGSLKMGMVTMLAFGLGTFPTMLGVGLLTSKLSANRRSQLFRLGGWITLTIGILTLLRTGNHVDYTGHGSLICLMLALIARPISRFFPQLLQYRRFFGVAAFVLALVHMGQMIDHTFNWKIDAFWFMIPQHQWGIGLGTIGLILITPAALTSFDKIQSYLGKSWRKIHLLAVPAFILVVVHIVLSGSSYFGGFEWTVANQIRVGMLVTISLFVLLIRKRSIWCLFSLDQFYVSPSKSK</sequence>
<gene>
    <name evidence="8" type="ORF">VB854_07855</name>
</gene>
<feature type="transmembrane region" description="Helical" evidence="5">
    <location>
        <begin position="270"/>
        <end position="287"/>
    </location>
</feature>
<evidence type="ECO:0000256" key="5">
    <source>
        <dbReference type="SAM" id="Phobius"/>
    </source>
</evidence>
<keyword evidence="4 5" id="KW-0472">Membrane</keyword>
<evidence type="ECO:0000259" key="6">
    <source>
        <dbReference type="Pfam" id="PF01794"/>
    </source>
</evidence>
<feature type="transmembrane region" description="Helical" evidence="5">
    <location>
        <begin position="61"/>
        <end position="84"/>
    </location>
</feature>
<evidence type="ECO:0000256" key="4">
    <source>
        <dbReference type="ARBA" id="ARBA00023136"/>
    </source>
</evidence>
<comment type="subcellular location">
    <subcellularLocation>
        <location evidence="1">Membrane</location>
        <topology evidence="1">Multi-pass membrane protein</topology>
    </subcellularLocation>
</comment>